<evidence type="ECO:0000256" key="2">
    <source>
        <dbReference type="ARBA" id="ARBA00009457"/>
    </source>
</evidence>
<dbReference type="OMA" id="FWQKPVY"/>
<evidence type="ECO:0000313" key="11">
    <source>
        <dbReference type="Proteomes" id="UP000008810"/>
    </source>
</evidence>
<dbReference type="EnsemblPlants" id="KQJ91482">
    <property type="protein sequence ID" value="KQJ91482"/>
    <property type="gene ID" value="BRADI_4g37980v3"/>
</dbReference>
<evidence type="ECO:0000256" key="5">
    <source>
        <dbReference type="ARBA" id="ARBA00023136"/>
    </source>
</evidence>
<dbReference type="PANTHER" id="PTHR10926">
    <property type="entry name" value="CELL CYCLE CONTROL PROTEIN 50"/>
    <property type="match status" value="1"/>
</dbReference>
<sequence length="379" mass="42356">MAYALKQLQERSSSLELFLWEETAMPPVNDDAAGSSSGRDGLTGASMTKRNKPRYHAFTQQELPACKPILAPHMVIPVLAFVGLIFIPIGLACIVSSNKVVEVVYRYDTKCVPGNMLHNKVAYIQNASIDKTCTRTLKIPRDMKRPIYIYYQLDKFYQNHRRYSTSRSDAQLREPKAAGDVAEFCKPEAFAANGRPIVPCGLIAWSLFNDTYSFARRNRLPRDGDHGPPPLTVSKRGISWPSERGHLFGKNVFPRNFQNGSLVGGGQLDPRKPLSEQEDLMVWMRTAALPRFRKLYGRMEADLVAGELITVTVRNSYNSYSYAGGEKAVVLSTAGWLGGRNGFLGRAYVVVGMACFLLALLLTLLCLVFPMKEEHLLLR</sequence>
<dbReference type="Pfam" id="PF03381">
    <property type="entry name" value="CDC50"/>
    <property type="match status" value="1"/>
</dbReference>
<dbReference type="GO" id="GO:0005886">
    <property type="term" value="C:plasma membrane"/>
    <property type="evidence" value="ECO:0000318"/>
    <property type="project" value="GO_Central"/>
</dbReference>
<dbReference type="EMBL" id="CM000883">
    <property type="protein sequence ID" value="KQJ91482.1"/>
    <property type="molecule type" value="Genomic_DNA"/>
</dbReference>
<evidence type="ECO:0000313" key="10">
    <source>
        <dbReference type="EnsemblPlants" id="KQJ91482"/>
    </source>
</evidence>
<dbReference type="PANTHER" id="PTHR10926:SF27">
    <property type="entry name" value="ALA-INTERACTING SUBUNIT"/>
    <property type="match status" value="1"/>
</dbReference>
<proteinExistence type="inferred from homology"/>
<dbReference type="eggNOG" id="KOG2952">
    <property type="taxonomic scope" value="Eukaryota"/>
</dbReference>
<dbReference type="OrthoDB" id="340608at2759"/>
<evidence type="ECO:0000313" key="9">
    <source>
        <dbReference type="EMBL" id="KQJ91482.1"/>
    </source>
</evidence>
<dbReference type="GO" id="GO:0005783">
    <property type="term" value="C:endoplasmic reticulum"/>
    <property type="evidence" value="ECO:0000318"/>
    <property type="project" value="GO_Central"/>
</dbReference>
<evidence type="ECO:0000256" key="3">
    <source>
        <dbReference type="ARBA" id="ARBA00022692"/>
    </source>
</evidence>
<comment type="similarity">
    <text evidence="2 6">Belongs to the CDC50/LEM3 family.</text>
</comment>
<dbReference type="GeneID" id="100844726"/>
<feature type="transmembrane region" description="Helical" evidence="8">
    <location>
        <begin position="74"/>
        <end position="96"/>
    </location>
</feature>
<evidence type="ECO:0000256" key="1">
    <source>
        <dbReference type="ARBA" id="ARBA00004370"/>
    </source>
</evidence>
<reference evidence="10" key="3">
    <citation type="submission" date="2018-08" db="UniProtKB">
        <authorList>
            <consortium name="EnsemblPlants"/>
        </authorList>
    </citation>
    <scope>IDENTIFICATION</scope>
    <source>
        <strain evidence="10">cv. Bd21</strain>
    </source>
</reference>
<comment type="subcellular location">
    <subcellularLocation>
        <location evidence="1">Membrane</location>
    </subcellularLocation>
</comment>
<dbReference type="STRING" id="15368.I1ISU6"/>
<keyword evidence="4 8" id="KW-1133">Transmembrane helix</keyword>
<dbReference type="GO" id="GO:0005794">
    <property type="term" value="C:Golgi apparatus"/>
    <property type="evidence" value="ECO:0000318"/>
    <property type="project" value="GO_Central"/>
</dbReference>
<dbReference type="Proteomes" id="UP000008810">
    <property type="component" value="Chromosome 4"/>
</dbReference>
<protein>
    <recommendedName>
        <fullName evidence="6">ALA-interacting subunit</fullName>
    </recommendedName>
</protein>
<dbReference type="RefSeq" id="XP_003578649.2">
    <property type="nucleotide sequence ID" value="XM_003578601.4"/>
</dbReference>
<evidence type="ECO:0000256" key="4">
    <source>
        <dbReference type="ARBA" id="ARBA00022989"/>
    </source>
</evidence>
<feature type="transmembrane region" description="Helical" evidence="8">
    <location>
        <begin position="347"/>
        <end position="371"/>
    </location>
</feature>
<reference evidence="9" key="2">
    <citation type="submission" date="2017-06" db="EMBL/GenBank/DDBJ databases">
        <title>WGS assembly of Brachypodium distachyon.</title>
        <authorList>
            <consortium name="The International Brachypodium Initiative"/>
            <person name="Lucas S."/>
            <person name="Harmon-Smith M."/>
            <person name="Lail K."/>
            <person name="Tice H."/>
            <person name="Grimwood J."/>
            <person name="Bruce D."/>
            <person name="Barry K."/>
            <person name="Shu S."/>
            <person name="Lindquist E."/>
            <person name="Wang M."/>
            <person name="Pitluck S."/>
            <person name="Vogel J.P."/>
            <person name="Garvin D.F."/>
            <person name="Mockler T.C."/>
            <person name="Schmutz J."/>
            <person name="Rokhsar D."/>
            <person name="Bevan M.W."/>
        </authorList>
    </citation>
    <scope>NUCLEOTIDE SEQUENCE</scope>
    <source>
        <strain evidence="9">Bd21</strain>
    </source>
</reference>
<dbReference type="AlphaFoldDB" id="I1ISU6"/>
<keyword evidence="3 8" id="KW-0812">Transmembrane</keyword>
<evidence type="ECO:0000256" key="6">
    <source>
        <dbReference type="PIRNR" id="PIRNR015840"/>
    </source>
</evidence>
<accession>I1ISU6</accession>
<reference evidence="9 10" key="1">
    <citation type="journal article" date="2010" name="Nature">
        <title>Genome sequencing and analysis of the model grass Brachypodium distachyon.</title>
        <authorList>
            <consortium name="International Brachypodium Initiative"/>
        </authorList>
    </citation>
    <scope>NUCLEOTIDE SEQUENCE [LARGE SCALE GENOMIC DNA]</scope>
    <source>
        <strain evidence="9 10">Bd21</strain>
    </source>
</reference>
<dbReference type="ExpressionAtlas" id="I1ISU6">
    <property type="expression patterns" value="baseline"/>
</dbReference>
<dbReference type="PIRSF" id="PIRSF015840">
    <property type="entry name" value="DUF284_TM_euk"/>
    <property type="match status" value="1"/>
</dbReference>
<organism evidence="10">
    <name type="scientific">Brachypodium distachyon</name>
    <name type="common">Purple false brome</name>
    <name type="synonym">Trachynia distachya</name>
    <dbReference type="NCBI Taxonomy" id="15368"/>
    <lineage>
        <taxon>Eukaryota</taxon>
        <taxon>Viridiplantae</taxon>
        <taxon>Streptophyta</taxon>
        <taxon>Embryophyta</taxon>
        <taxon>Tracheophyta</taxon>
        <taxon>Spermatophyta</taxon>
        <taxon>Magnoliopsida</taxon>
        <taxon>Liliopsida</taxon>
        <taxon>Poales</taxon>
        <taxon>Poaceae</taxon>
        <taxon>BOP clade</taxon>
        <taxon>Pooideae</taxon>
        <taxon>Stipodae</taxon>
        <taxon>Brachypodieae</taxon>
        <taxon>Brachypodium</taxon>
    </lineage>
</organism>
<evidence type="ECO:0000256" key="7">
    <source>
        <dbReference type="SAM" id="MobiDB-lite"/>
    </source>
</evidence>
<keyword evidence="11" id="KW-1185">Reference proteome</keyword>
<dbReference type="Gramene" id="KQJ91482">
    <property type="protein sequence ID" value="KQJ91482"/>
    <property type="gene ID" value="BRADI_4g37980v3"/>
</dbReference>
<feature type="region of interest" description="Disordered" evidence="7">
    <location>
        <begin position="29"/>
        <end position="48"/>
    </location>
</feature>
<evidence type="ECO:0000256" key="8">
    <source>
        <dbReference type="SAM" id="Phobius"/>
    </source>
</evidence>
<dbReference type="FunCoup" id="I1ISU6">
    <property type="interactions" value="1778"/>
</dbReference>
<name>I1ISU6_BRADI</name>
<gene>
    <name evidence="10" type="primary">LOC100844726</name>
    <name evidence="9" type="ORF">BRADI_4g37980v3</name>
</gene>
<dbReference type="HOGENOM" id="CLU_025025_0_1_1"/>
<keyword evidence="5 6" id="KW-0472">Membrane</keyword>
<dbReference type="KEGG" id="bdi:100844726"/>
<dbReference type="InterPro" id="IPR005045">
    <property type="entry name" value="CDC50/LEM3_fam"/>
</dbReference>